<dbReference type="GO" id="GO:0004842">
    <property type="term" value="F:ubiquitin-protein transferase activity"/>
    <property type="evidence" value="ECO:0007669"/>
    <property type="project" value="InterPro"/>
</dbReference>
<feature type="compositionally biased region" description="Low complexity" evidence="7">
    <location>
        <begin position="267"/>
        <end position="279"/>
    </location>
</feature>
<comment type="caution">
    <text evidence="9">The sequence shown here is derived from an EMBL/GenBank/DDBJ whole genome shotgun (WGS) entry which is preliminary data.</text>
</comment>
<dbReference type="PANTHER" id="PTHR22605">
    <property type="entry name" value="RZ-TYPE DOMAIN-CONTAINING PROTEIN"/>
    <property type="match status" value="1"/>
</dbReference>
<feature type="region of interest" description="Disordered" evidence="7">
    <location>
        <begin position="244"/>
        <end position="279"/>
    </location>
</feature>
<dbReference type="AlphaFoldDB" id="A0A9P6FZL5"/>
<name>A0A9P6FZL5_9FUNG</name>
<evidence type="ECO:0000256" key="2">
    <source>
        <dbReference type="ARBA" id="ARBA00022490"/>
    </source>
</evidence>
<dbReference type="Pfam" id="PF20173">
    <property type="entry name" value="ZnF_RZ-type"/>
    <property type="match status" value="1"/>
</dbReference>
<organism evidence="9 10">
    <name type="scientific">Lunasporangiospora selenospora</name>
    <dbReference type="NCBI Taxonomy" id="979761"/>
    <lineage>
        <taxon>Eukaryota</taxon>
        <taxon>Fungi</taxon>
        <taxon>Fungi incertae sedis</taxon>
        <taxon>Mucoromycota</taxon>
        <taxon>Mortierellomycotina</taxon>
        <taxon>Mortierellomycetes</taxon>
        <taxon>Mortierellales</taxon>
        <taxon>Mortierellaceae</taxon>
        <taxon>Lunasporangiospora</taxon>
    </lineage>
</organism>
<gene>
    <name evidence="9" type="ORF">BGW38_005439</name>
</gene>
<dbReference type="InterPro" id="IPR031248">
    <property type="entry name" value="RNF213"/>
</dbReference>
<keyword evidence="5" id="KW-0862">Zinc</keyword>
<comment type="subcellular location">
    <subcellularLocation>
        <location evidence="1">Cytoplasm</location>
    </subcellularLocation>
</comment>
<keyword evidence="3" id="KW-0479">Metal-binding</keyword>
<evidence type="ECO:0000313" key="9">
    <source>
        <dbReference type="EMBL" id="KAF9584715.1"/>
    </source>
</evidence>
<dbReference type="OrthoDB" id="2423195at2759"/>
<protein>
    <recommendedName>
        <fullName evidence="8">RZ-type domain-containing protein</fullName>
    </recommendedName>
</protein>
<keyword evidence="10" id="KW-1185">Reference proteome</keyword>
<feature type="domain" description="RZ-type" evidence="8">
    <location>
        <begin position="478"/>
        <end position="557"/>
    </location>
</feature>
<evidence type="ECO:0000259" key="8">
    <source>
        <dbReference type="PROSITE" id="PS51981"/>
    </source>
</evidence>
<dbReference type="GO" id="GO:0005737">
    <property type="term" value="C:cytoplasm"/>
    <property type="evidence" value="ECO:0007669"/>
    <property type="project" value="UniProtKB-SubCell"/>
</dbReference>
<dbReference type="PANTHER" id="PTHR22605:SF16">
    <property type="entry name" value="E3 UBIQUITIN-PROTEIN LIGASE RNF213"/>
    <property type="match status" value="1"/>
</dbReference>
<keyword evidence="6" id="KW-0391">Immunity</keyword>
<feature type="compositionally biased region" description="Low complexity" evidence="7">
    <location>
        <begin position="623"/>
        <end position="641"/>
    </location>
</feature>
<dbReference type="EMBL" id="JAABOA010000345">
    <property type="protein sequence ID" value="KAF9584715.1"/>
    <property type="molecule type" value="Genomic_DNA"/>
</dbReference>
<keyword evidence="4" id="KW-0863">Zinc-finger</keyword>
<evidence type="ECO:0000256" key="4">
    <source>
        <dbReference type="ARBA" id="ARBA00022771"/>
    </source>
</evidence>
<evidence type="ECO:0000313" key="10">
    <source>
        <dbReference type="Proteomes" id="UP000780801"/>
    </source>
</evidence>
<evidence type="ECO:0000256" key="3">
    <source>
        <dbReference type="ARBA" id="ARBA00022723"/>
    </source>
</evidence>
<dbReference type="GO" id="GO:0002376">
    <property type="term" value="P:immune system process"/>
    <property type="evidence" value="ECO:0007669"/>
    <property type="project" value="UniProtKB-KW"/>
</dbReference>
<accession>A0A9P6FZL5</accession>
<proteinExistence type="predicted"/>
<sequence length="763" mass="85287">MGLVVDLIMQETLANVDLNDDPILVLSCGHALTMSTLDGMMEINQFYEEEMDPKTGASSFVSKLPLPGSHPLQMGCPHCRKPIMDPLRYGRRIKYAQLAMRLKKHQISQSTAVSSAQKELEEGQLKLTADKTTFLKMLRGVKAGEKNEPPSEKSRKIGRLSQETDQLPELNLFAAMSTYSIPTDQAEKWKAISLGLRRVLVQFRNIHEQAMNSPTRKLFESAVSHLYRSKVLKIEAQQLEDKNLQSSLQDETPASMDGMSSANADVASPEPSSSTATAELVPEYKIEPERITGVDASRIIQECIRECGLPVDGYGGASHLDALQGIVDVLLILVKVVFEILSEDNQGTGWYWYQEDILKATTMVTVMYIEVAQRGNFRLRELTGLVHVMGLIVSQAKLRNLREQDHGDREQKIKDVKDLESQFEVKFRSFVSVYSNVKTPTEEAKLIRQQCHSRAMALELDIKSYVKASRGGTFYTSVSDNEKMEIFKIMSASLRGNGHWYMCPNGHTYVIGECGMAMQESQCPECGARIGGGSHELLQTNSVNLQQQEQPSDVTMANNLWQQTPPHPLPATYRRKRRHSDTHYIASDHVVDMLTRRPNLDSHRDKKVRLSLLLGVALSIPSSSLSPASNESSPSSPNDPIVIEDDEHTVIDISGSAAVIRPIHRHHHDQASSRAGVRLQNKKSVIVIQEESSVEPEVLIKSSSGRRQKTVFQVNSVTPTPERLAHVGNRDAEKGDDEVIELIDLTPPQRESYPEWDTLPRIP</sequence>
<dbReference type="Proteomes" id="UP000780801">
    <property type="component" value="Unassembled WGS sequence"/>
</dbReference>
<evidence type="ECO:0000256" key="1">
    <source>
        <dbReference type="ARBA" id="ARBA00004496"/>
    </source>
</evidence>
<dbReference type="InterPro" id="IPR046439">
    <property type="entry name" value="ZF_RZ_dom"/>
</dbReference>
<evidence type="ECO:0000256" key="6">
    <source>
        <dbReference type="ARBA" id="ARBA00022859"/>
    </source>
</evidence>
<feature type="region of interest" description="Disordered" evidence="7">
    <location>
        <begin position="623"/>
        <end position="642"/>
    </location>
</feature>
<evidence type="ECO:0000256" key="5">
    <source>
        <dbReference type="ARBA" id="ARBA00022833"/>
    </source>
</evidence>
<dbReference type="GO" id="GO:0008270">
    <property type="term" value="F:zinc ion binding"/>
    <property type="evidence" value="ECO:0007669"/>
    <property type="project" value="UniProtKB-KW"/>
</dbReference>
<dbReference type="GO" id="GO:0016887">
    <property type="term" value="F:ATP hydrolysis activity"/>
    <property type="evidence" value="ECO:0007669"/>
    <property type="project" value="InterPro"/>
</dbReference>
<feature type="non-terminal residue" evidence="9">
    <location>
        <position position="1"/>
    </location>
</feature>
<dbReference type="PROSITE" id="PS51981">
    <property type="entry name" value="ZF_RZ"/>
    <property type="match status" value="1"/>
</dbReference>
<reference evidence="9" key="1">
    <citation type="journal article" date="2020" name="Fungal Divers.">
        <title>Resolving the Mortierellaceae phylogeny through synthesis of multi-gene phylogenetics and phylogenomics.</title>
        <authorList>
            <person name="Vandepol N."/>
            <person name="Liber J."/>
            <person name="Desiro A."/>
            <person name="Na H."/>
            <person name="Kennedy M."/>
            <person name="Barry K."/>
            <person name="Grigoriev I.V."/>
            <person name="Miller A.N."/>
            <person name="O'Donnell K."/>
            <person name="Stajich J.E."/>
            <person name="Bonito G."/>
        </authorList>
    </citation>
    <scope>NUCLEOTIDE SEQUENCE</scope>
    <source>
        <strain evidence="9">KOD1015</strain>
    </source>
</reference>
<feature type="compositionally biased region" description="Polar residues" evidence="7">
    <location>
        <begin position="244"/>
        <end position="263"/>
    </location>
</feature>
<evidence type="ECO:0000256" key="7">
    <source>
        <dbReference type="SAM" id="MobiDB-lite"/>
    </source>
</evidence>
<keyword evidence="2" id="KW-0963">Cytoplasm</keyword>